<dbReference type="InterPro" id="IPR036396">
    <property type="entry name" value="Cyt_P450_sf"/>
</dbReference>
<keyword evidence="8" id="KW-1133">Transmembrane helix</keyword>
<reference evidence="16" key="1">
    <citation type="submission" date="2024-04" db="EMBL/GenBank/DDBJ databases">
        <authorList>
            <person name="Shaw F."/>
            <person name="Minotto A."/>
        </authorList>
    </citation>
    <scope>NUCLEOTIDE SEQUENCE [LARGE SCALE GENOMIC DNA]</scope>
</reference>
<comment type="pathway">
    <text evidence="3">Secondary metabolite biosynthesis.</text>
</comment>
<dbReference type="PRINTS" id="PR00463">
    <property type="entry name" value="EP450I"/>
</dbReference>
<keyword evidence="7 13" id="KW-0479">Metal-binding</keyword>
<evidence type="ECO:0008006" key="17">
    <source>
        <dbReference type="Google" id="ProtNLM"/>
    </source>
</evidence>
<name>A0ABP1DHD1_9APHY</name>
<dbReference type="SUPFAM" id="SSF48264">
    <property type="entry name" value="Cytochrome P450"/>
    <property type="match status" value="1"/>
</dbReference>
<dbReference type="Gene3D" id="1.10.630.10">
    <property type="entry name" value="Cytochrome P450"/>
    <property type="match status" value="1"/>
</dbReference>
<dbReference type="InterPro" id="IPR050364">
    <property type="entry name" value="Cytochrome_P450_fung"/>
</dbReference>
<dbReference type="PRINTS" id="PR00385">
    <property type="entry name" value="P450"/>
</dbReference>
<organism evidence="15 16">
    <name type="scientific">Somion occarium</name>
    <dbReference type="NCBI Taxonomy" id="3059160"/>
    <lineage>
        <taxon>Eukaryota</taxon>
        <taxon>Fungi</taxon>
        <taxon>Dikarya</taxon>
        <taxon>Basidiomycota</taxon>
        <taxon>Agaricomycotina</taxon>
        <taxon>Agaricomycetes</taxon>
        <taxon>Polyporales</taxon>
        <taxon>Cerrenaceae</taxon>
        <taxon>Somion</taxon>
    </lineage>
</organism>
<dbReference type="Proteomes" id="UP001497453">
    <property type="component" value="Chromosome 4"/>
</dbReference>
<dbReference type="InterPro" id="IPR002401">
    <property type="entry name" value="Cyt_P450_E_grp-I"/>
</dbReference>
<dbReference type="PANTHER" id="PTHR46300">
    <property type="entry name" value="P450, PUTATIVE (EUROFUNG)-RELATED-RELATED"/>
    <property type="match status" value="1"/>
</dbReference>
<evidence type="ECO:0000256" key="8">
    <source>
        <dbReference type="ARBA" id="ARBA00022989"/>
    </source>
</evidence>
<protein>
    <recommendedName>
        <fullName evidence="17">Cytochrome P450</fullName>
    </recommendedName>
</protein>
<evidence type="ECO:0000256" key="9">
    <source>
        <dbReference type="ARBA" id="ARBA00023002"/>
    </source>
</evidence>
<proteinExistence type="inferred from homology"/>
<dbReference type="PROSITE" id="PS00086">
    <property type="entry name" value="CYTOCHROME_P450"/>
    <property type="match status" value="1"/>
</dbReference>
<comment type="similarity">
    <text evidence="4 13">Belongs to the cytochrome P450 family.</text>
</comment>
<feature type="signal peptide" evidence="14">
    <location>
        <begin position="1"/>
        <end position="26"/>
    </location>
</feature>
<evidence type="ECO:0000256" key="12">
    <source>
        <dbReference type="ARBA" id="ARBA00023136"/>
    </source>
</evidence>
<comment type="subcellular location">
    <subcellularLocation>
        <location evidence="2">Membrane</location>
    </subcellularLocation>
</comment>
<dbReference type="PANTHER" id="PTHR46300:SF2">
    <property type="entry name" value="CYTOCHROME P450 MONOOXYGENASE ALNH-RELATED"/>
    <property type="match status" value="1"/>
</dbReference>
<keyword evidence="11 13" id="KW-0503">Monooxygenase</keyword>
<evidence type="ECO:0000256" key="7">
    <source>
        <dbReference type="ARBA" id="ARBA00022723"/>
    </source>
</evidence>
<keyword evidence="5 13" id="KW-0349">Heme</keyword>
<keyword evidence="10 13" id="KW-0408">Iron</keyword>
<feature type="chain" id="PRO_5046688062" description="Cytochrome P450" evidence="14">
    <location>
        <begin position="27"/>
        <end position="529"/>
    </location>
</feature>
<keyword evidence="16" id="KW-1185">Reference proteome</keyword>
<evidence type="ECO:0000256" key="1">
    <source>
        <dbReference type="ARBA" id="ARBA00001971"/>
    </source>
</evidence>
<sequence>MSLSVTWTALVVALTWVIYRLSKVGSREHGLPPGPPTVPLLGNIHVFETRRPYLKLTEWAKTWGDIYSLKFGSATGVVISSPKLAREYVDLHGATTSDRPPVYVDELISGGLELPLTHYGDEWRLMRRAAHDMISREACNRHLPIQQAEASQLMFDLVGSPEKFYTHLYRYTASVITSVIYGIHCNEYDNTFVEKFDKFTQRLEAALMPGNSPPVDMFPILKYIPEFLAPWKVRCKEVRRDQREIFFGLLDLVIERIENGKTNECFMEYVVERKEHYELDRELLGYLGGSLLQAGIDTTAFFLQNFILCMLIYPHVMKRAQEEIDKVIGHDRSPEFADFEDLPYLKAVVNEVHRFCPTAPLAIPHASTTEQRMGDYMIPKDAIIFVNSWGMYRHEDYYENPDVFDPDRYVKHELGIKAGIDPTGVRNDFAFGMGRRRCPGSILANNSIAINTMNLLWAFDFKKAKDPVTGQVIEVSLENTKREAILLVPTPYKCDIIPRSESKANLIRAQFAAARETFELFEHHIIEIK</sequence>
<dbReference type="InterPro" id="IPR001128">
    <property type="entry name" value="Cyt_P450"/>
</dbReference>
<evidence type="ECO:0000313" key="15">
    <source>
        <dbReference type="EMBL" id="CAL1706624.1"/>
    </source>
</evidence>
<evidence type="ECO:0000256" key="14">
    <source>
        <dbReference type="SAM" id="SignalP"/>
    </source>
</evidence>
<evidence type="ECO:0000256" key="4">
    <source>
        <dbReference type="ARBA" id="ARBA00010617"/>
    </source>
</evidence>
<dbReference type="InterPro" id="IPR017972">
    <property type="entry name" value="Cyt_P450_CS"/>
</dbReference>
<dbReference type="Pfam" id="PF00067">
    <property type="entry name" value="p450"/>
    <property type="match status" value="1"/>
</dbReference>
<evidence type="ECO:0000256" key="5">
    <source>
        <dbReference type="ARBA" id="ARBA00022617"/>
    </source>
</evidence>
<evidence type="ECO:0000256" key="13">
    <source>
        <dbReference type="RuleBase" id="RU000461"/>
    </source>
</evidence>
<keyword evidence="14" id="KW-0732">Signal</keyword>
<dbReference type="CDD" id="cd11065">
    <property type="entry name" value="CYP64-like"/>
    <property type="match status" value="1"/>
</dbReference>
<keyword evidence="9 13" id="KW-0560">Oxidoreductase</keyword>
<evidence type="ECO:0000256" key="3">
    <source>
        <dbReference type="ARBA" id="ARBA00005179"/>
    </source>
</evidence>
<evidence type="ECO:0000256" key="10">
    <source>
        <dbReference type="ARBA" id="ARBA00023004"/>
    </source>
</evidence>
<gene>
    <name evidence="15" type="ORF">GFSPODELE1_LOCUS5962</name>
</gene>
<comment type="cofactor">
    <cofactor evidence="1">
        <name>heme</name>
        <dbReference type="ChEBI" id="CHEBI:30413"/>
    </cofactor>
</comment>
<keyword evidence="12" id="KW-0472">Membrane</keyword>
<evidence type="ECO:0000313" key="16">
    <source>
        <dbReference type="Proteomes" id="UP001497453"/>
    </source>
</evidence>
<keyword evidence="6" id="KW-0812">Transmembrane</keyword>
<dbReference type="EMBL" id="OZ037947">
    <property type="protein sequence ID" value="CAL1706624.1"/>
    <property type="molecule type" value="Genomic_DNA"/>
</dbReference>
<accession>A0ABP1DHD1</accession>
<evidence type="ECO:0000256" key="11">
    <source>
        <dbReference type="ARBA" id="ARBA00023033"/>
    </source>
</evidence>
<evidence type="ECO:0000256" key="6">
    <source>
        <dbReference type="ARBA" id="ARBA00022692"/>
    </source>
</evidence>
<evidence type="ECO:0000256" key="2">
    <source>
        <dbReference type="ARBA" id="ARBA00004370"/>
    </source>
</evidence>